<dbReference type="AlphaFoldDB" id="A0A0D0IEH1"/>
<organism evidence="1 2">
    <name type="scientific">Haemophilus influenzae</name>
    <dbReference type="NCBI Taxonomy" id="727"/>
    <lineage>
        <taxon>Bacteria</taxon>
        <taxon>Pseudomonadati</taxon>
        <taxon>Pseudomonadota</taxon>
        <taxon>Gammaproteobacteria</taxon>
        <taxon>Pasteurellales</taxon>
        <taxon>Pasteurellaceae</taxon>
        <taxon>Haemophilus</taxon>
    </lineage>
</organism>
<dbReference type="EMBL" id="JMQP01000002">
    <property type="protein sequence ID" value="KIS35779.1"/>
    <property type="molecule type" value="Genomic_DNA"/>
</dbReference>
<proteinExistence type="predicted"/>
<accession>A0A0D0IEH1</accession>
<comment type="caution">
    <text evidence="1">The sequence shown here is derived from an EMBL/GenBank/DDBJ whole genome shotgun (WGS) entry which is preliminary data.</text>
</comment>
<dbReference type="RefSeq" id="WP_005664978.1">
    <property type="nucleotide sequence ID" value="NZ_BGNA01000012.1"/>
</dbReference>
<evidence type="ECO:0000313" key="1">
    <source>
        <dbReference type="EMBL" id="KIS35779.1"/>
    </source>
</evidence>
<protein>
    <submittedName>
        <fullName evidence="1">Uncharacterized protein</fullName>
    </submittedName>
</protein>
<sequence length="165" mass="19737">MSVNRYQDYLIVLFEDNAYKDIFLGFSFSKNKQILLKPVCQGFSDVFLQLTDKDSLILKELNKYHHAYVLACIDADLDSQNESKIEKLKKSLFTEYKERIFILGSKYEAEHIKRFIIQQGKWKKVGEMLENDCKNEHCQLWKNEMLQHNGNEIERFRKIFHSFLK</sequence>
<gene>
    <name evidence="1" type="ORF">NTHI1209_01391</name>
</gene>
<dbReference type="Proteomes" id="UP000050700">
    <property type="component" value="Unassembled WGS sequence"/>
</dbReference>
<name>A0A0D0IEH1_HAEIF</name>
<evidence type="ECO:0000313" key="2">
    <source>
        <dbReference type="Proteomes" id="UP000050700"/>
    </source>
</evidence>
<reference evidence="1 2" key="1">
    <citation type="submission" date="2014-05" db="EMBL/GenBank/DDBJ databases">
        <title>Methylome analysis of the phasevarions of Haemophilus influenzae.</title>
        <authorList>
            <person name="Atack J.M."/>
            <person name="Fox K.L."/>
            <person name="Power P.M."/>
            <person name="Clark T."/>
            <person name="Jurcisek J."/>
            <person name="Korlach J."/>
            <person name="Bakaletz L.O."/>
            <person name="Jennings M.P."/>
        </authorList>
    </citation>
    <scope>NUCLEOTIDE SEQUENCE [LARGE SCALE GENOMIC DNA]</scope>
    <source>
        <strain evidence="1 2">1209</strain>
    </source>
</reference>
<dbReference type="PATRIC" id="fig|727.564.peg.397"/>